<evidence type="ECO:0000256" key="3">
    <source>
        <dbReference type="ARBA" id="ARBA00023136"/>
    </source>
</evidence>
<dbReference type="Pfam" id="PF13416">
    <property type="entry name" value="SBP_bac_8"/>
    <property type="match status" value="1"/>
</dbReference>
<keyword evidence="2" id="KW-0732">Signal</keyword>
<evidence type="ECO:0000256" key="2">
    <source>
        <dbReference type="ARBA" id="ARBA00022729"/>
    </source>
</evidence>
<sequence length="346" mass="37566">MKADINAGETPDSFIIEGESGYQLYKDIMAPLTDEAWVQNTDYAFEKEGTVYGYPVAVEGWGLAYNKDILDKAGIDPATLTTYDAYKAAFEKIDSMKDELGLTGVVSMTAADGAYWVTGNHDFAAYLSAGLDPSDTTVIDQVLAGQVDPARLTDYANWVKLIFDYTDEKMLTVGNTSEQMIAFGAGKYAFLHQGSWAEQNIKEGGGEFEMGFAPYASLGNTPSEGLFIGAPSYYCINKDSKNIDLAKKFLNDLSSSDAGQALIVNEINLVPAFKNNAYTPATPLASFLAKWVADGKPAYSFSNQYSTPDGFNMNTLGPIYNQLALGQIDQAQFEKLFTEAIGTLAK</sequence>
<dbReference type="SUPFAM" id="SSF53850">
    <property type="entry name" value="Periplasmic binding protein-like II"/>
    <property type="match status" value="1"/>
</dbReference>
<dbReference type="Gene3D" id="3.40.190.10">
    <property type="entry name" value="Periplasmic binding protein-like II"/>
    <property type="match status" value="2"/>
</dbReference>
<evidence type="ECO:0000256" key="1">
    <source>
        <dbReference type="ARBA" id="ARBA00022475"/>
    </source>
</evidence>
<keyword evidence="4" id="KW-0564">Palmitate</keyword>
<name>A0A645BSJ9_9ZZZZ</name>
<accession>A0A645BSJ9</accession>
<evidence type="ECO:0000256" key="4">
    <source>
        <dbReference type="ARBA" id="ARBA00023139"/>
    </source>
</evidence>
<keyword evidence="5" id="KW-0449">Lipoprotein</keyword>
<proteinExistence type="predicted"/>
<dbReference type="PANTHER" id="PTHR43649:SF33">
    <property type="entry name" value="POLYGALACTURONAN_RHAMNOGALACTURONAN-BINDING PROTEIN YTCQ"/>
    <property type="match status" value="1"/>
</dbReference>
<keyword evidence="1" id="KW-1003">Cell membrane</keyword>
<dbReference type="InterPro" id="IPR050490">
    <property type="entry name" value="Bact_solute-bd_prot1"/>
</dbReference>
<comment type="caution">
    <text evidence="6">The sequence shown here is derived from an EMBL/GenBank/DDBJ whole genome shotgun (WGS) entry which is preliminary data.</text>
</comment>
<dbReference type="PANTHER" id="PTHR43649">
    <property type="entry name" value="ARABINOSE-BINDING PROTEIN-RELATED"/>
    <property type="match status" value="1"/>
</dbReference>
<evidence type="ECO:0000313" key="6">
    <source>
        <dbReference type="EMBL" id="MPM66203.1"/>
    </source>
</evidence>
<reference evidence="6" key="1">
    <citation type="submission" date="2019-08" db="EMBL/GenBank/DDBJ databases">
        <authorList>
            <person name="Kucharzyk K."/>
            <person name="Murdoch R.W."/>
            <person name="Higgins S."/>
            <person name="Loffler F."/>
        </authorList>
    </citation>
    <scope>NUCLEOTIDE SEQUENCE</scope>
</reference>
<dbReference type="InterPro" id="IPR006059">
    <property type="entry name" value="SBP"/>
</dbReference>
<gene>
    <name evidence="6" type="ORF">SDC9_113110</name>
</gene>
<organism evidence="6">
    <name type="scientific">bioreactor metagenome</name>
    <dbReference type="NCBI Taxonomy" id="1076179"/>
    <lineage>
        <taxon>unclassified sequences</taxon>
        <taxon>metagenomes</taxon>
        <taxon>ecological metagenomes</taxon>
    </lineage>
</organism>
<dbReference type="EMBL" id="VSSQ01020944">
    <property type="protein sequence ID" value="MPM66203.1"/>
    <property type="molecule type" value="Genomic_DNA"/>
</dbReference>
<evidence type="ECO:0000256" key="5">
    <source>
        <dbReference type="ARBA" id="ARBA00023288"/>
    </source>
</evidence>
<protein>
    <recommendedName>
        <fullName evidence="7">Multiple sugar-binding protein</fullName>
    </recommendedName>
</protein>
<dbReference type="AlphaFoldDB" id="A0A645BSJ9"/>
<evidence type="ECO:0008006" key="7">
    <source>
        <dbReference type="Google" id="ProtNLM"/>
    </source>
</evidence>
<keyword evidence="3" id="KW-0472">Membrane</keyword>